<feature type="chain" id="PRO_5043336056" description="Lipoprotein" evidence="1">
    <location>
        <begin position="30"/>
        <end position="115"/>
    </location>
</feature>
<name>A0AAU7VXU2_9MICO</name>
<dbReference type="AlphaFoldDB" id="A0AAU7VXU2"/>
<gene>
    <name evidence="2" type="ORF">ABS642_00670</name>
</gene>
<accession>A0AAU7VXU2</accession>
<reference evidence="2" key="1">
    <citation type="submission" date="2024-06" db="EMBL/GenBank/DDBJ databases">
        <title>Draft genome sequence of Microbacterium sp. strain A8/3-1, isolated from Oxytropis tragacanthoides Fisch. ex DC. Root nodules in the Altai region of Russia.</title>
        <authorList>
            <person name="Sazanova A."/>
            <person name="Guro P."/>
            <person name="Kuznetsova I."/>
            <person name="Belimov A."/>
            <person name="Safronova V."/>
        </authorList>
    </citation>
    <scope>NUCLEOTIDE SEQUENCE</scope>
    <source>
        <strain evidence="2">A8/3-1</strain>
    </source>
</reference>
<dbReference type="RefSeq" id="WP_350351861.1">
    <property type="nucleotide sequence ID" value="NZ_CP158357.1"/>
</dbReference>
<keyword evidence="1" id="KW-0732">Signal</keyword>
<evidence type="ECO:0000313" key="2">
    <source>
        <dbReference type="EMBL" id="XBX78635.1"/>
    </source>
</evidence>
<proteinExistence type="predicted"/>
<evidence type="ECO:0008006" key="3">
    <source>
        <dbReference type="Google" id="ProtNLM"/>
    </source>
</evidence>
<feature type="signal peptide" evidence="1">
    <location>
        <begin position="1"/>
        <end position="29"/>
    </location>
</feature>
<sequence length="115" mass="11526">MMRINLGRLAITCALGAVIACSVTGCASASLESAAEDCGGEKAGLIADETGMVVEISSGTDGLVCVLPKIFGDQAEQYAVAMIADEGVGATGTIDERDIKVVTVGGGTVVFIEAK</sequence>
<dbReference type="PROSITE" id="PS51257">
    <property type="entry name" value="PROKAR_LIPOPROTEIN"/>
    <property type="match status" value="1"/>
</dbReference>
<dbReference type="EMBL" id="CP158357">
    <property type="protein sequence ID" value="XBX78635.1"/>
    <property type="molecule type" value="Genomic_DNA"/>
</dbReference>
<evidence type="ECO:0000256" key="1">
    <source>
        <dbReference type="SAM" id="SignalP"/>
    </source>
</evidence>
<organism evidence="2">
    <name type="scientific">Microbacterium sp. A8/3-1</name>
    <dbReference type="NCBI Taxonomy" id="3160749"/>
    <lineage>
        <taxon>Bacteria</taxon>
        <taxon>Bacillati</taxon>
        <taxon>Actinomycetota</taxon>
        <taxon>Actinomycetes</taxon>
        <taxon>Micrococcales</taxon>
        <taxon>Microbacteriaceae</taxon>
        <taxon>Microbacterium</taxon>
    </lineage>
</organism>
<protein>
    <recommendedName>
        <fullName evidence="3">Lipoprotein</fullName>
    </recommendedName>
</protein>